<feature type="region of interest" description="Disordered" evidence="1">
    <location>
        <begin position="116"/>
        <end position="138"/>
    </location>
</feature>
<feature type="compositionally biased region" description="Polar residues" evidence="1">
    <location>
        <begin position="120"/>
        <end position="138"/>
    </location>
</feature>
<evidence type="ECO:0000256" key="1">
    <source>
        <dbReference type="SAM" id="MobiDB-lite"/>
    </source>
</evidence>
<protein>
    <submittedName>
        <fullName evidence="2">Uncharacterized protein</fullName>
    </submittedName>
</protein>
<dbReference type="RefSeq" id="XP_056049835.1">
    <property type="nucleotide sequence ID" value="XM_056192728.1"/>
</dbReference>
<name>A0A9W8Q4U1_AKAMU</name>
<comment type="caution">
    <text evidence="2">The sequence shown here is derived from an EMBL/GenBank/DDBJ whole genome shotgun (WGS) entry which is preliminary data.</text>
</comment>
<accession>A0A9W8Q4U1</accession>
<proteinExistence type="predicted"/>
<dbReference type="Proteomes" id="UP001144673">
    <property type="component" value="Chromosome 3"/>
</dbReference>
<dbReference type="KEGG" id="amus:LMH87_001453"/>
<organism evidence="2 3">
    <name type="scientific">Akanthomyces muscarius</name>
    <name type="common">Entomopathogenic fungus</name>
    <name type="synonym">Lecanicillium muscarium</name>
    <dbReference type="NCBI Taxonomy" id="2231603"/>
    <lineage>
        <taxon>Eukaryota</taxon>
        <taxon>Fungi</taxon>
        <taxon>Dikarya</taxon>
        <taxon>Ascomycota</taxon>
        <taxon>Pezizomycotina</taxon>
        <taxon>Sordariomycetes</taxon>
        <taxon>Hypocreomycetidae</taxon>
        <taxon>Hypocreales</taxon>
        <taxon>Cordycipitaceae</taxon>
        <taxon>Akanthomyces</taxon>
    </lineage>
</organism>
<dbReference type="EMBL" id="JAJHUN010000010">
    <property type="protein sequence ID" value="KAJ4146894.1"/>
    <property type="molecule type" value="Genomic_DNA"/>
</dbReference>
<evidence type="ECO:0000313" key="2">
    <source>
        <dbReference type="EMBL" id="KAJ4146894.1"/>
    </source>
</evidence>
<dbReference type="GeneID" id="80888612"/>
<dbReference type="AlphaFoldDB" id="A0A9W8Q4U1"/>
<reference evidence="2" key="1">
    <citation type="journal article" date="2023" name="Access Microbiol">
        <title>De-novo genome assembly for Akanthomyces muscarius, a biocontrol agent of insect agricultural pests.</title>
        <authorList>
            <person name="Erdos Z."/>
            <person name="Studholme D.J."/>
            <person name="Raymond B."/>
            <person name="Sharma M."/>
        </authorList>
    </citation>
    <scope>NUCLEOTIDE SEQUENCE</scope>
    <source>
        <strain evidence="2">Ve6</strain>
    </source>
</reference>
<evidence type="ECO:0000313" key="3">
    <source>
        <dbReference type="Proteomes" id="UP001144673"/>
    </source>
</evidence>
<gene>
    <name evidence="2" type="ORF">LMH87_001453</name>
</gene>
<keyword evidence="3" id="KW-1185">Reference proteome</keyword>
<sequence length="325" mass="36151">MSAGDLKALSMKHRISFDSYARFMAANWAASTMCSMETNFKRSVDGLSDLCAPAAEERRPQRPRLEIASPTSCAEGLFARESPMEASVSDPTHEHFESSGHRLPLWTGSMTAAHAGEQRVSATNGASVSSQTLDGEPDQSSLLGFSVFSSRYKEFHWKPRSIFAGHNLLSFLQELPLSLAPDADRFELHLRRPGMKMSLDVCMYDGEGFESVKIFINSRLCSAAGSGGDPDLCNFPIRRSPCMASCLDGLCLTFSNSGTYHTLGISEICLVRSSGPDPNLMLIRRYLHGMWLIWLLHRHTGKLFPRRKTQLLLRMVWPRTIGKQT</sequence>